<dbReference type="EMBL" id="SRLO01001749">
    <property type="protein sequence ID" value="TNN35557.1"/>
    <property type="molecule type" value="Genomic_DNA"/>
</dbReference>
<proteinExistence type="predicted"/>
<evidence type="ECO:0000256" key="1">
    <source>
        <dbReference type="SAM" id="MobiDB-lite"/>
    </source>
</evidence>
<organism evidence="2 3">
    <name type="scientific">Liparis tanakae</name>
    <name type="common">Tanaka's snailfish</name>
    <dbReference type="NCBI Taxonomy" id="230148"/>
    <lineage>
        <taxon>Eukaryota</taxon>
        <taxon>Metazoa</taxon>
        <taxon>Chordata</taxon>
        <taxon>Craniata</taxon>
        <taxon>Vertebrata</taxon>
        <taxon>Euteleostomi</taxon>
        <taxon>Actinopterygii</taxon>
        <taxon>Neopterygii</taxon>
        <taxon>Teleostei</taxon>
        <taxon>Neoteleostei</taxon>
        <taxon>Acanthomorphata</taxon>
        <taxon>Eupercaria</taxon>
        <taxon>Perciformes</taxon>
        <taxon>Cottioidei</taxon>
        <taxon>Cottales</taxon>
        <taxon>Liparidae</taxon>
        <taxon>Liparis</taxon>
    </lineage>
</organism>
<feature type="compositionally biased region" description="Pro residues" evidence="1">
    <location>
        <begin position="26"/>
        <end position="45"/>
    </location>
</feature>
<evidence type="ECO:0000313" key="2">
    <source>
        <dbReference type="EMBL" id="TNN35557.1"/>
    </source>
</evidence>
<accession>A0A4Z2F337</accession>
<dbReference type="Proteomes" id="UP000314294">
    <property type="component" value="Unassembled WGS sequence"/>
</dbReference>
<keyword evidence="3" id="KW-1185">Reference proteome</keyword>
<evidence type="ECO:0000313" key="3">
    <source>
        <dbReference type="Proteomes" id="UP000314294"/>
    </source>
</evidence>
<reference evidence="2 3" key="1">
    <citation type="submission" date="2019-03" db="EMBL/GenBank/DDBJ databases">
        <title>First draft genome of Liparis tanakae, snailfish: a comprehensive survey of snailfish specific genes.</title>
        <authorList>
            <person name="Kim W."/>
            <person name="Song I."/>
            <person name="Jeong J.-H."/>
            <person name="Kim D."/>
            <person name="Kim S."/>
            <person name="Ryu S."/>
            <person name="Song J.Y."/>
            <person name="Lee S.K."/>
        </authorList>
    </citation>
    <scope>NUCLEOTIDE SEQUENCE [LARGE SCALE GENOMIC DNA]</scope>
    <source>
        <tissue evidence="2">Muscle</tissue>
    </source>
</reference>
<protein>
    <submittedName>
        <fullName evidence="2">Uncharacterized protein</fullName>
    </submittedName>
</protein>
<sequence>MSVPFGGSRDLSANLPTGLPTGQAPPGSPDPVPPGPSRFPRPGSPRPLAVPQALAAGLHGRRALCLRADIQHIRPDRGAGCSATTYQGAGSSATPLRCSSITPPLRGSQQVSGGKLATITFWFPAGFSK</sequence>
<dbReference type="AlphaFoldDB" id="A0A4Z2F337"/>
<name>A0A4Z2F337_9TELE</name>
<gene>
    <name evidence="2" type="ORF">EYF80_054281</name>
</gene>
<comment type="caution">
    <text evidence="2">The sequence shown here is derived from an EMBL/GenBank/DDBJ whole genome shotgun (WGS) entry which is preliminary data.</text>
</comment>
<feature type="region of interest" description="Disordered" evidence="1">
    <location>
        <begin position="1"/>
        <end position="48"/>
    </location>
</feature>